<name>A0ACB7XGE5_9ERIC</name>
<evidence type="ECO:0000313" key="2">
    <source>
        <dbReference type="Proteomes" id="UP000828048"/>
    </source>
</evidence>
<dbReference type="EMBL" id="CM037160">
    <property type="protein sequence ID" value="KAH7839707.1"/>
    <property type="molecule type" value="Genomic_DNA"/>
</dbReference>
<evidence type="ECO:0000313" key="1">
    <source>
        <dbReference type="EMBL" id="KAH7839707.1"/>
    </source>
</evidence>
<organism evidence="1 2">
    <name type="scientific">Vaccinium darrowii</name>
    <dbReference type="NCBI Taxonomy" id="229202"/>
    <lineage>
        <taxon>Eukaryota</taxon>
        <taxon>Viridiplantae</taxon>
        <taxon>Streptophyta</taxon>
        <taxon>Embryophyta</taxon>
        <taxon>Tracheophyta</taxon>
        <taxon>Spermatophyta</taxon>
        <taxon>Magnoliopsida</taxon>
        <taxon>eudicotyledons</taxon>
        <taxon>Gunneridae</taxon>
        <taxon>Pentapetalae</taxon>
        <taxon>asterids</taxon>
        <taxon>Ericales</taxon>
        <taxon>Ericaceae</taxon>
        <taxon>Vaccinioideae</taxon>
        <taxon>Vaccinieae</taxon>
        <taxon>Vaccinium</taxon>
    </lineage>
</organism>
<proteinExistence type="predicted"/>
<comment type="caution">
    <text evidence="1">The sequence shown here is derived from an EMBL/GenBank/DDBJ whole genome shotgun (WGS) entry which is preliminary data.</text>
</comment>
<gene>
    <name evidence="1" type="ORF">Vadar_007663</name>
</gene>
<keyword evidence="2" id="KW-1185">Reference proteome</keyword>
<protein>
    <submittedName>
        <fullName evidence="1">Uncharacterized protein</fullName>
    </submittedName>
</protein>
<accession>A0ACB7XGE5</accession>
<sequence length="349" mass="38818">MSSSSLSSRSQEKSVYIRTSNGDNELEFYSFALNEDAALKTGLQGGEESVLTPIKATEVPMFGGCAAVGRTIYCFGGHLSGRRQKIEYRGSFRPLDSVFSLNTRHLGGQSWKKRAPMRHARTFYPTTVAFEGNIYVFGGLDNRARDPKQWAEVFDTKSGQWAPLPPPPPPAKLPAAGTLFAVHVTSLNKIIVGSRKDEFLYAYGVNDGHWERFDNLIIDPVPFDLKPVAVGTKLFWFHEGTLYLYDFITKLSGSCPVKDLDKVVPPVFLMSPYDYLGYPPLLHVAGNVFCLLCLECVPAKRYYLLHCIKFSVSDFVYEGGEAVNLHAAVVSSDDYVIEETVRFIDAGLL</sequence>
<dbReference type="Proteomes" id="UP000828048">
    <property type="component" value="Chromosome 10"/>
</dbReference>
<reference evidence="1 2" key="1">
    <citation type="journal article" date="2021" name="Hortic Res">
        <title>High-quality reference genome and annotation aids understanding of berry development for evergreen blueberry (Vaccinium darrowii).</title>
        <authorList>
            <person name="Yu J."/>
            <person name="Hulse-Kemp A.M."/>
            <person name="Babiker E."/>
            <person name="Staton M."/>
        </authorList>
    </citation>
    <scope>NUCLEOTIDE SEQUENCE [LARGE SCALE GENOMIC DNA]</scope>
    <source>
        <strain evidence="2">cv. NJ 8807/NJ 8810</strain>
        <tissue evidence="1">Young leaf</tissue>
    </source>
</reference>